<dbReference type="SUPFAM" id="SSF53597">
    <property type="entry name" value="Dihydrofolate reductase-like"/>
    <property type="match status" value="1"/>
</dbReference>
<protein>
    <recommendedName>
        <fullName evidence="1">Bacterial bifunctional deaminase-reductase C-terminal domain-containing protein</fullName>
    </recommendedName>
</protein>
<comment type="caution">
    <text evidence="2">The sequence shown here is derived from an EMBL/GenBank/DDBJ whole genome shotgun (WGS) entry which is preliminary data.</text>
</comment>
<dbReference type="GO" id="GO:0008703">
    <property type="term" value="F:5-amino-6-(5-phosphoribosylamino)uracil reductase activity"/>
    <property type="evidence" value="ECO:0007669"/>
    <property type="project" value="InterPro"/>
</dbReference>
<gene>
    <name evidence="2" type="ORF">COV91_02120</name>
</gene>
<organism evidence="2 3">
    <name type="scientific">Candidatus Taylorbacteria bacterium CG11_big_fil_rev_8_21_14_0_20_46_11</name>
    <dbReference type="NCBI Taxonomy" id="1975025"/>
    <lineage>
        <taxon>Bacteria</taxon>
        <taxon>Candidatus Tayloriibacteriota</taxon>
    </lineage>
</organism>
<dbReference type="Pfam" id="PF01872">
    <property type="entry name" value="RibD_C"/>
    <property type="match status" value="1"/>
</dbReference>
<sequence>MIVKKEKRNSRKRPTFVLLVAISIDGKITNGTKEGNGWTSKEDKRIFHQELDRCDVAVMGRKTFEAIERPLTPRNRIVFSMQKTFSRSSECEHVIPGDVRSLNRLIQKNAWGRIAIVGGTQVYDWFLEHDLIDEMYITIEPVIFGSGRPFTDTYHSLQKRFTLVSSKKLNKDDTLLLHYTITHS</sequence>
<feature type="domain" description="Bacterial bifunctional deaminase-reductase C-terminal" evidence="1">
    <location>
        <begin position="16"/>
        <end position="172"/>
    </location>
</feature>
<dbReference type="AlphaFoldDB" id="A0A2H0KC97"/>
<dbReference type="GO" id="GO:0009231">
    <property type="term" value="P:riboflavin biosynthetic process"/>
    <property type="evidence" value="ECO:0007669"/>
    <property type="project" value="InterPro"/>
</dbReference>
<evidence type="ECO:0000313" key="2">
    <source>
        <dbReference type="EMBL" id="PIQ68847.1"/>
    </source>
</evidence>
<dbReference type="Proteomes" id="UP000229342">
    <property type="component" value="Unassembled WGS sequence"/>
</dbReference>
<accession>A0A2H0KC97</accession>
<dbReference type="InterPro" id="IPR050765">
    <property type="entry name" value="Riboflavin_Biosynth_HTPR"/>
</dbReference>
<reference evidence="2 3" key="1">
    <citation type="submission" date="2017-09" db="EMBL/GenBank/DDBJ databases">
        <title>Depth-based differentiation of microbial function through sediment-hosted aquifers and enrichment of novel symbionts in the deep terrestrial subsurface.</title>
        <authorList>
            <person name="Probst A.J."/>
            <person name="Ladd B."/>
            <person name="Jarett J.K."/>
            <person name="Geller-Mcgrath D.E."/>
            <person name="Sieber C.M."/>
            <person name="Emerson J.B."/>
            <person name="Anantharaman K."/>
            <person name="Thomas B.C."/>
            <person name="Malmstrom R."/>
            <person name="Stieglmeier M."/>
            <person name="Klingl A."/>
            <person name="Woyke T."/>
            <person name="Ryan C.M."/>
            <person name="Banfield J.F."/>
        </authorList>
    </citation>
    <scope>NUCLEOTIDE SEQUENCE [LARGE SCALE GENOMIC DNA]</scope>
    <source>
        <strain evidence="2">CG11_big_fil_rev_8_21_14_0_20_46_11</strain>
    </source>
</reference>
<dbReference type="Gene3D" id="3.40.430.10">
    <property type="entry name" value="Dihydrofolate Reductase, subunit A"/>
    <property type="match status" value="1"/>
</dbReference>
<dbReference type="InterPro" id="IPR024072">
    <property type="entry name" value="DHFR-like_dom_sf"/>
</dbReference>
<dbReference type="PANTHER" id="PTHR38011">
    <property type="entry name" value="DIHYDROFOLATE REDUCTASE FAMILY PROTEIN (AFU_ORTHOLOGUE AFUA_8G06820)"/>
    <property type="match status" value="1"/>
</dbReference>
<dbReference type="EMBL" id="PCVG01000024">
    <property type="protein sequence ID" value="PIQ68847.1"/>
    <property type="molecule type" value="Genomic_DNA"/>
</dbReference>
<name>A0A2H0KC97_9BACT</name>
<dbReference type="InterPro" id="IPR002734">
    <property type="entry name" value="RibDG_C"/>
</dbReference>
<evidence type="ECO:0000313" key="3">
    <source>
        <dbReference type="Proteomes" id="UP000229342"/>
    </source>
</evidence>
<proteinExistence type="predicted"/>
<evidence type="ECO:0000259" key="1">
    <source>
        <dbReference type="Pfam" id="PF01872"/>
    </source>
</evidence>